<protein>
    <submittedName>
        <fullName evidence="1">Uncharacterized protein</fullName>
    </submittedName>
</protein>
<evidence type="ECO:0000313" key="1">
    <source>
        <dbReference type="EMBL" id="MEJ8637082.1"/>
    </source>
</evidence>
<keyword evidence="2" id="KW-1185">Reference proteome</keyword>
<evidence type="ECO:0000313" key="2">
    <source>
        <dbReference type="Proteomes" id="UP001377168"/>
    </source>
</evidence>
<dbReference type="Proteomes" id="UP001377168">
    <property type="component" value="Unassembled WGS sequence"/>
</dbReference>
<comment type="caution">
    <text evidence="1">The sequence shown here is derived from an EMBL/GenBank/DDBJ whole genome shotgun (WGS) entry which is preliminary data.</text>
</comment>
<dbReference type="EMBL" id="JBBKAJ010000022">
    <property type="protein sequence ID" value="MEJ8637082.1"/>
    <property type="molecule type" value="Genomic_DNA"/>
</dbReference>
<name>A0ACC6Q0F9_9ACTN</name>
<organism evidence="1 2">
    <name type="scientific">Streptomyces achmelvichensis</name>
    <dbReference type="NCBI Taxonomy" id="3134111"/>
    <lineage>
        <taxon>Bacteria</taxon>
        <taxon>Bacillati</taxon>
        <taxon>Actinomycetota</taxon>
        <taxon>Actinomycetes</taxon>
        <taxon>Kitasatosporales</taxon>
        <taxon>Streptomycetaceae</taxon>
        <taxon>Streptomyces</taxon>
    </lineage>
</organism>
<gene>
    <name evidence="1" type="ORF">WKI67_27330</name>
</gene>
<reference evidence="1" key="1">
    <citation type="submission" date="2024-03" db="EMBL/GenBank/DDBJ databases">
        <title>Novel Streptomyces species of biotechnological and ecological value are a feature of Machair soil.</title>
        <authorList>
            <person name="Prole J.R."/>
            <person name="Goodfellow M."/>
            <person name="Allenby N."/>
            <person name="Ward A.C."/>
        </authorList>
    </citation>
    <scope>NUCLEOTIDE SEQUENCE</scope>
    <source>
        <strain evidence="1">MS2.AVA.5</strain>
    </source>
</reference>
<proteinExistence type="predicted"/>
<accession>A0ACC6Q0F9</accession>
<sequence length="57" mass="6154">MAFIAIVGLANDPSAPEKPLLEFSYQLLLRSNVCPGAAFSTVCFRGGRALRDFPPDL</sequence>